<evidence type="ECO:0000256" key="1">
    <source>
        <dbReference type="ARBA" id="ARBA00000632"/>
    </source>
</evidence>
<evidence type="ECO:0000313" key="8">
    <source>
        <dbReference type="EMBL" id="MBD2841466.1"/>
    </source>
</evidence>
<evidence type="ECO:0000313" key="9">
    <source>
        <dbReference type="Proteomes" id="UP000635384"/>
    </source>
</evidence>
<dbReference type="InterPro" id="IPR051018">
    <property type="entry name" value="Bacteriophage_GH24"/>
</dbReference>
<keyword evidence="9" id="KW-1185">Reference proteome</keyword>
<keyword evidence="5" id="KW-1035">Host cytoplasm</keyword>
<dbReference type="PANTHER" id="PTHR38107:SF3">
    <property type="entry name" value="LYSOZYME RRRD-RELATED"/>
    <property type="match status" value="1"/>
</dbReference>
<comment type="caution">
    <text evidence="8">The sequence shown here is derived from an EMBL/GenBank/DDBJ whole genome shotgun (WGS) entry which is preliminary data.</text>
</comment>
<dbReference type="CDD" id="cd00737">
    <property type="entry name" value="lyz_endolysin_autolysin"/>
    <property type="match status" value="1"/>
</dbReference>
<dbReference type="Proteomes" id="UP000635384">
    <property type="component" value="Unassembled WGS sequence"/>
</dbReference>
<dbReference type="InterPro" id="IPR033907">
    <property type="entry name" value="Endolysin_autolysin"/>
</dbReference>
<evidence type="ECO:0000256" key="7">
    <source>
        <dbReference type="RuleBase" id="RU003788"/>
    </source>
</evidence>
<keyword evidence="4 7" id="KW-0378">Hydrolase</keyword>
<evidence type="ECO:0000256" key="4">
    <source>
        <dbReference type="ARBA" id="ARBA00022801"/>
    </source>
</evidence>
<comment type="similarity">
    <text evidence="7">Belongs to the glycosyl hydrolase 24 family.</text>
</comment>
<sequence length="208" mass="22771">MALGFSAATLTGTSQLALSAGPIAAQSQIADVEDAASYDLFDPTERRAASELTASERLIEAMIEEEGVRYDVYRDVAGYPTVGVGHLLLPEDNLRVGDTISHERAMDFLESDIAKAEDIVVRLVGDLPINQHEFDALVDLAFNVGEGTLSADESPRLNRAIEAADYDRIADELNYTTAGNRVAKGLVYRSERRQRIFMASDYSDPREV</sequence>
<dbReference type="PANTHER" id="PTHR38107">
    <property type="match status" value="1"/>
</dbReference>
<evidence type="ECO:0000256" key="2">
    <source>
        <dbReference type="ARBA" id="ARBA00022529"/>
    </source>
</evidence>
<protein>
    <recommendedName>
        <fullName evidence="7">Lysozyme</fullName>
        <ecNumber evidence="7">3.2.1.17</ecNumber>
    </recommendedName>
</protein>
<dbReference type="InterPro" id="IPR002196">
    <property type="entry name" value="Glyco_hydro_24"/>
</dbReference>
<dbReference type="InterPro" id="IPR034690">
    <property type="entry name" value="Endolysin_T4_type"/>
</dbReference>
<name>A0ABR8KTA6_9SPHN</name>
<gene>
    <name evidence="8" type="ORF">IB285_04240</name>
</gene>
<reference evidence="8 9" key="1">
    <citation type="submission" date="2020-09" db="EMBL/GenBank/DDBJ databases">
        <authorList>
            <person name="Yoon J.-W."/>
        </authorList>
    </citation>
    <scope>NUCLEOTIDE SEQUENCE [LARGE SCALE GENOMIC DNA]</scope>
    <source>
        <strain evidence="8 9">KMU-140</strain>
    </source>
</reference>
<dbReference type="Pfam" id="PF00959">
    <property type="entry name" value="Phage_lysozyme"/>
    <property type="match status" value="1"/>
</dbReference>
<keyword evidence="6 7" id="KW-0326">Glycosidase</keyword>
<dbReference type="Gene3D" id="1.10.530.40">
    <property type="match status" value="1"/>
</dbReference>
<keyword evidence="2 7" id="KW-0929">Antimicrobial</keyword>
<evidence type="ECO:0000256" key="3">
    <source>
        <dbReference type="ARBA" id="ARBA00022638"/>
    </source>
</evidence>
<dbReference type="InterPro" id="IPR023347">
    <property type="entry name" value="Lysozyme_dom_sf"/>
</dbReference>
<evidence type="ECO:0000256" key="6">
    <source>
        <dbReference type="ARBA" id="ARBA00023295"/>
    </source>
</evidence>
<accession>A0ABR8KTA6</accession>
<dbReference type="EMBL" id="JACXLC010000001">
    <property type="protein sequence ID" value="MBD2841466.1"/>
    <property type="molecule type" value="Genomic_DNA"/>
</dbReference>
<dbReference type="InterPro" id="IPR023346">
    <property type="entry name" value="Lysozyme-like_dom_sf"/>
</dbReference>
<keyword evidence="3 7" id="KW-0081">Bacteriolytic enzyme</keyword>
<dbReference type="EC" id="3.2.1.17" evidence="7"/>
<comment type="catalytic activity">
    <reaction evidence="1 7">
        <text>Hydrolysis of (1-&gt;4)-beta-linkages between N-acetylmuramic acid and N-acetyl-D-glucosamine residues in a peptidoglycan and between N-acetyl-D-glucosamine residues in chitodextrins.</text>
        <dbReference type="EC" id="3.2.1.17"/>
    </reaction>
</comment>
<organism evidence="8 9">
    <name type="scientific">Erythrobacter rubeus</name>
    <dbReference type="NCBI Taxonomy" id="2760803"/>
    <lineage>
        <taxon>Bacteria</taxon>
        <taxon>Pseudomonadati</taxon>
        <taxon>Pseudomonadota</taxon>
        <taxon>Alphaproteobacteria</taxon>
        <taxon>Sphingomonadales</taxon>
        <taxon>Erythrobacteraceae</taxon>
        <taxon>Erythrobacter/Porphyrobacter group</taxon>
        <taxon>Erythrobacter</taxon>
    </lineage>
</organism>
<proteinExistence type="inferred from homology"/>
<evidence type="ECO:0000256" key="5">
    <source>
        <dbReference type="ARBA" id="ARBA00023200"/>
    </source>
</evidence>
<dbReference type="HAMAP" id="MF_04110">
    <property type="entry name" value="ENDOLYSIN_T4"/>
    <property type="match status" value="1"/>
</dbReference>
<dbReference type="SUPFAM" id="SSF53955">
    <property type="entry name" value="Lysozyme-like"/>
    <property type="match status" value="1"/>
</dbReference>